<dbReference type="Pfam" id="PF00364">
    <property type="entry name" value="Biotin_lipoyl"/>
    <property type="match status" value="1"/>
</dbReference>
<proteinExistence type="predicted"/>
<dbReference type="Gene3D" id="2.40.50.100">
    <property type="match status" value="1"/>
</dbReference>
<name>A0A923EBH4_CLOTT</name>
<sequence length="129" mass="14458">MKKFYVIVNGNKYEVEVEEVGEQREDNTPTETFNIDKDNLNEKKMEKKVTNSVANKELKGERVEAPMPGTIINVNIEEGDTVNKGQIIFTLEAMKMENEIMAPKDGKVLSVNVVKGSKVNTGDLLVILE</sequence>
<reference evidence="3 4" key="1">
    <citation type="submission" date="2020-04" db="EMBL/GenBank/DDBJ databases">
        <title>Genomic insights into acetone-butanol-ethanol (ABE) fermentation by sequencing solventogenic clostridia strains.</title>
        <authorList>
            <person name="Brown S."/>
        </authorList>
    </citation>
    <scope>NUCLEOTIDE SEQUENCE [LARGE SCALE GENOMIC DNA]</scope>
    <source>
        <strain evidence="3 4">DJ011</strain>
    </source>
</reference>
<evidence type="ECO:0000313" key="4">
    <source>
        <dbReference type="Proteomes" id="UP000563151"/>
    </source>
</evidence>
<dbReference type="CDD" id="cd06850">
    <property type="entry name" value="biotinyl_domain"/>
    <property type="match status" value="1"/>
</dbReference>
<dbReference type="PANTHER" id="PTHR45266:SF3">
    <property type="entry name" value="OXALOACETATE DECARBOXYLASE ALPHA CHAIN"/>
    <property type="match status" value="1"/>
</dbReference>
<dbReference type="SUPFAM" id="SSF51230">
    <property type="entry name" value="Single hybrid motif"/>
    <property type="match status" value="1"/>
</dbReference>
<dbReference type="InterPro" id="IPR000089">
    <property type="entry name" value="Biotin_lipoyl"/>
</dbReference>
<evidence type="ECO:0000259" key="2">
    <source>
        <dbReference type="PROSITE" id="PS50968"/>
    </source>
</evidence>
<dbReference type="PROSITE" id="PS50968">
    <property type="entry name" value="BIOTINYL_LIPOYL"/>
    <property type="match status" value="1"/>
</dbReference>
<keyword evidence="1" id="KW-0092">Biotin</keyword>
<dbReference type="FunFam" id="2.40.50.100:FF:000003">
    <property type="entry name" value="Acetyl-CoA carboxylase biotin carboxyl carrier protein"/>
    <property type="match status" value="1"/>
</dbReference>
<keyword evidence="4" id="KW-1185">Reference proteome</keyword>
<organism evidence="3 4">
    <name type="scientific">Clostridium tetanomorphum</name>
    <dbReference type="NCBI Taxonomy" id="1553"/>
    <lineage>
        <taxon>Bacteria</taxon>
        <taxon>Bacillati</taxon>
        <taxon>Bacillota</taxon>
        <taxon>Clostridia</taxon>
        <taxon>Eubacteriales</taxon>
        <taxon>Clostridiaceae</taxon>
        <taxon>Clostridium</taxon>
    </lineage>
</organism>
<dbReference type="AlphaFoldDB" id="A0A923EBH4"/>
<feature type="domain" description="Lipoyl-binding" evidence="2">
    <location>
        <begin position="48"/>
        <end position="129"/>
    </location>
</feature>
<evidence type="ECO:0000256" key="1">
    <source>
        <dbReference type="ARBA" id="ARBA00023267"/>
    </source>
</evidence>
<dbReference type="PANTHER" id="PTHR45266">
    <property type="entry name" value="OXALOACETATE DECARBOXYLASE ALPHA CHAIN"/>
    <property type="match status" value="1"/>
</dbReference>
<accession>A0A923EBH4</accession>
<comment type="caution">
    <text evidence="3">The sequence shown here is derived from an EMBL/GenBank/DDBJ whole genome shotgun (WGS) entry which is preliminary data.</text>
</comment>
<evidence type="ECO:0000313" key="3">
    <source>
        <dbReference type="EMBL" id="MBC2400033.1"/>
    </source>
</evidence>
<dbReference type="Proteomes" id="UP000563151">
    <property type="component" value="Unassembled WGS sequence"/>
</dbReference>
<dbReference type="PROSITE" id="PS00188">
    <property type="entry name" value="BIOTIN"/>
    <property type="match status" value="1"/>
</dbReference>
<dbReference type="EMBL" id="JAAZWO010000045">
    <property type="protein sequence ID" value="MBC2400033.1"/>
    <property type="molecule type" value="Genomic_DNA"/>
</dbReference>
<gene>
    <name evidence="3" type="ORF">HGG79_20075</name>
</gene>
<dbReference type="InterPro" id="IPR011053">
    <property type="entry name" value="Single_hybrid_motif"/>
</dbReference>
<protein>
    <submittedName>
        <fullName evidence="3">Acetyl-CoA carboxylase biotin carboxyl carrier protein subunit</fullName>
    </submittedName>
</protein>
<dbReference type="InterPro" id="IPR001882">
    <property type="entry name" value="Biotin_BS"/>
</dbReference>
<dbReference type="RefSeq" id="WP_035146181.1">
    <property type="nucleotide sequence ID" value="NZ_JAAZWO010000045.1"/>
</dbReference>
<dbReference type="InterPro" id="IPR050709">
    <property type="entry name" value="Biotin_Carboxyl_Carrier/Decarb"/>
</dbReference>